<name>A0A4S8I7A4_MUSBA</name>
<organism evidence="1 2">
    <name type="scientific">Musa balbisiana</name>
    <name type="common">Banana</name>
    <dbReference type="NCBI Taxonomy" id="52838"/>
    <lineage>
        <taxon>Eukaryota</taxon>
        <taxon>Viridiplantae</taxon>
        <taxon>Streptophyta</taxon>
        <taxon>Embryophyta</taxon>
        <taxon>Tracheophyta</taxon>
        <taxon>Spermatophyta</taxon>
        <taxon>Magnoliopsida</taxon>
        <taxon>Liliopsida</taxon>
        <taxon>Zingiberales</taxon>
        <taxon>Musaceae</taxon>
        <taxon>Musa</taxon>
    </lineage>
</organism>
<dbReference type="Proteomes" id="UP000317650">
    <property type="component" value="Unassembled WGS sequence"/>
</dbReference>
<keyword evidence="2" id="KW-1185">Reference proteome</keyword>
<proteinExistence type="predicted"/>
<evidence type="ECO:0000313" key="2">
    <source>
        <dbReference type="Proteomes" id="UP000317650"/>
    </source>
</evidence>
<sequence>MELGINGNLHIHTNELSTSYRGKEIKAKYLITPAIHVYKTSTPSTRNGAVNSQVKSNPRNNLIYGQHRCSKVVMPEESLPHGIEGEVISVYTVKSIFDGMKKTIW</sequence>
<evidence type="ECO:0000313" key="1">
    <source>
        <dbReference type="EMBL" id="THU43244.1"/>
    </source>
</evidence>
<comment type="caution">
    <text evidence="1">The sequence shown here is derived from an EMBL/GenBank/DDBJ whole genome shotgun (WGS) entry which is preliminary data.</text>
</comment>
<accession>A0A4S8I7A4</accession>
<reference evidence="1 2" key="1">
    <citation type="journal article" date="2019" name="Nat. Plants">
        <title>Genome sequencing of Musa balbisiana reveals subgenome evolution and function divergence in polyploid bananas.</title>
        <authorList>
            <person name="Yao X."/>
        </authorList>
    </citation>
    <scope>NUCLEOTIDE SEQUENCE [LARGE SCALE GENOMIC DNA]</scope>
    <source>
        <strain evidence="2">cv. DH-PKW</strain>
        <tissue evidence="1">Leaves</tissue>
    </source>
</reference>
<dbReference type="AlphaFoldDB" id="A0A4S8I7A4"/>
<dbReference type="EMBL" id="PYDT01000162">
    <property type="protein sequence ID" value="THU43244.1"/>
    <property type="molecule type" value="Genomic_DNA"/>
</dbReference>
<gene>
    <name evidence="1" type="ORF">C4D60_Mb00t08040</name>
</gene>
<dbReference type="STRING" id="52838.A0A4S8I7A4"/>
<protein>
    <submittedName>
        <fullName evidence="1">Uncharacterized protein</fullName>
    </submittedName>
</protein>